<dbReference type="Pfam" id="PF07728">
    <property type="entry name" value="AAA_5"/>
    <property type="match status" value="1"/>
</dbReference>
<evidence type="ECO:0000313" key="2">
    <source>
        <dbReference type="EMBL" id="RGW74838.1"/>
    </source>
</evidence>
<reference evidence="2 3" key="1">
    <citation type="submission" date="2018-08" db="EMBL/GenBank/DDBJ databases">
        <title>A genome reference for cultivated species of the human gut microbiota.</title>
        <authorList>
            <person name="Zou Y."/>
            <person name="Xue W."/>
            <person name="Luo G."/>
        </authorList>
    </citation>
    <scope>NUCLEOTIDE SEQUENCE [LARGE SCALE GENOMIC DNA]</scope>
    <source>
        <strain evidence="2 3">AF10-17</strain>
    </source>
</reference>
<dbReference type="PANTHER" id="PTHR37291:SF1">
    <property type="entry name" value="TYPE IV METHYL-DIRECTED RESTRICTION ENZYME ECOKMCRB SUBUNIT"/>
    <property type="match status" value="1"/>
</dbReference>
<evidence type="ECO:0000259" key="1">
    <source>
        <dbReference type="Pfam" id="PF07728"/>
    </source>
</evidence>
<dbReference type="InterPro" id="IPR027417">
    <property type="entry name" value="P-loop_NTPase"/>
</dbReference>
<proteinExistence type="predicted"/>
<dbReference type="SUPFAM" id="SSF52540">
    <property type="entry name" value="P-loop containing nucleoside triphosphate hydrolases"/>
    <property type="match status" value="1"/>
</dbReference>
<dbReference type="GO" id="GO:0016887">
    <property type="term" value="F:ATP hydrolysis activity"/>
    <property type="evidence" value="ECO:0007669"/>
    <property type="project" value="InterPro"/>
</dbReference>
<feature type="domain" description="ATPase dynein-related AAA" evidence="1">
    <location>
        <begin position="208"/>
        <end position="411"/>
    </location>
</feature>
<evidence type="ECO:0000313" key="3">
    <source>
        <dbReference type="Proteomes" id="UP000285776"/>
    </source>
</evidence>
<accession>A0AA92U734</accession>
<sequence>MEEIVKHINETNASYRPLGAGDAKNTDLFLDNEHYQLFEGAGEHITVRYYKENLAKAILFIASILPRKFDQSSVHCVIPYTKEFVINQLALLDALFVEAGKSVETITQEWNARKDVPQKNGKIDTRFYFNGLLKEVTYTDSKGNECKEKFTIRNYFAGGYSELHIKKADDGIFDIEITNVNTPYDDGKEDGLEEKEVIAKPSLSLQQIFYGAPGTGKSHTIKEETRESDVIRTTFHPDTDYSTFVGAYKPTTALLPICDELGQPMKIGATTLHKEQIVYEFVAQSFLQAYVNAWKKYDKGNKQYLIIEEINRGNCAQIFGDLFQLLDRNDYGFSDYPIKADSDMKRQLQKAFAGLAIEQSDKINAMYEGKDIVSQVLSGDILLLPNNLYIWATMNTSDQSLFPIDSAFKRRWDWTYMPISNAEMHWMIEVNGYNYDWWQFLEKTNEKIGSTTNSEDKKLGYFFCKAQDGVISAKTFVGKVIFYLWNDVFKDYEFGDAIFNDEDGSKLSFDKFFISEGTKSKIVEEKVALFLKNLGIAPLDMAFMENENDFASNKNDLTRYSFDGKSKLTKAALGLSIMEKYLSEHKELNYEEIKTTFPNSMLGKIPHARLIVEASEDLQSYSRYYTGIYKTSDNKEFKIYKQWTRDNIQNMIDFAKQQGWTVNIEQ</sequence>
<comment type="caution">
    <text evidence="2">The sequence shown here is derived from an EMBL/GenBank/DDBJ whole genome shotgun (WGS) entry which is preliminary data.</text>
</comment>
<dbReference type="GO" id="GO:0005524">
    <property type="term" value="F:ATP binding"/>
    <property type="evidence" value="ECO:0007669"/>
    <property type="project" value="InterPro"/>
</dbReference>
<dbReference type="Gene3D" id="3.40.50.300">
    <property type="entry name" value="P-loop containing nucleotide triphosphate hydrolases"/>
    <property type="match status" value="1"/>
</dbReference>
<dbReference type="EMBL" id="QSAV01000067">
    <property type="protein sequence ID" value="RGW74838.1"/>
    <property type="molecule type" value="Genomic_DNA"/>
</dbReference>
<organism evidence="2 3">
    <name type="scientific">Segatella copri</name>
    <dbReference type="NCBI Taxonomy" id="165179"/>
    <lineage>
        <taxon>Bacteria</taxon>
        <taxon>Pseudomonadati</taxon>
        <taxon>Bacteroidota</taxon>
        <taxon>Bacteroidia</taxon>
        <taxon>Bacteroidales</taxon>
        <taxon>Prevotellaceae</taxon>
        <taxon>Segatella</taxon>
    </lineage>
</organism>
<protein>
    <submittedName>
        <fullName evidence="2">GTPase</fullName>
    </submittedName>
</protein>
<gene>
    <name evidence="2" type="ORF">DWV53_14180</name>
</gene>
<dbReference type="AlphaFoldDB" id="A0AA92U734"/>
<dbReference type="Proteomes" id="UP000285776">
    <property type="component" value="Unassembled WGS sequence"/>
</dbReference>
<dbReference type="InterPro" id="IPR052934">
    <property type="entry name" value="Methyl-DNA_Rec/Restrict_Enz"/>
</dbReference>
<name>A0AA92U734_9BACT</name>
<dbReference type="PANTHER" id="PTHR37291">
    <property type="entry name" value="5-METHYLCYTOSINE-SPECIFIC RESTRICTION ENZYME B"/>
    <property type="match status" value="1"/>
</dbReference>
<dbReference type="RefSeq" id="WP_118155205.1">
    <property type="nucleotide sequence ID" value="NZ_QSAV01000067.1"/>
</dbReference>
<dbReference type="InterPro" id="IPR011704">
    <property type="entry name" value="ATPase_dyneun-rel_AAA"/>
</dbReference>